<name>A0ABW4HPT5_9BACI</name>
<organism evidence="7 8">
    <name type="scientific">Oceanobacillus luteolus</name>
    <dbReference type="NCBI Taxonomy" id="1274358"/>
    <lineage>
        <taxon>Bacteria</taxon>
        <taxon>Bacillati</taxon>
        <taxon>Bacillota</taxon>
        <taxon>Bacilli</taxon>
        <taxon>Bacillales</taxon>
        <taxon>Bacillaceae</taxon>
        <taxon>Oceanobacillus</taxon>
    </lineage>
</organism>
<evidence type="ECO:0000256" key="4">
    <source>
        <dbReference type="ARBA" id="ARBA00022833"/>
    </source>
</evidence>
<accession>A0ABW4HPT5</accession>
<evidence type="ECO:0000256" key="3">
    <source>
        <dbReference type="ARBA" id="ARBA00022801"/>
    </source>
</evidence>
<evidence type="ECO:0000313" key="8">
    <source>
        <dbReference type="Proteomes" id="UP001597221"/>
    </source>
</evidence>
<evidence type="ECO:0000256" key="1">
    <source>
        <dbReference type="ARBA" id="ARBA00022670"/>
    </source>
</evidence>
<dbReference type="InterPro" id="IPR028090">
    <property type="entry name" value="JAB_dom_prok"/>
</dbReference>
<protein>
    <submittedName>
        <fullName evidence="7">Mov34/MPN/PAD-1 family protein</fullName>
    </submittedName>
</protein>
<feature type="domain" description="JAB" evidence="6">
    <location>
        <begin position="22"/>
        <end position="137"/>
    </location>
</feature>
<evidence type="ECO:0000256" key="2">
    <source>
        <dbReference type="ARBA" id="ARBA00022723"/>
    </source>
</evidence>
<keyword evidence="1" id="KW-0645">Protease</keyword>
<dbReference type="SUPFAM" id="SSF102712">
    <property type="entry name" value="JAB1/MPN domain"/>
    <property type="match status" value="1"/>
</dbReference>
<comment type="caution">
    <text evidence="7">The sequence shown here is derived from an EMBL/GenBank/DDBJ whole genome shotgun (WGS) entry which is preliminary data.</text>
</comment>
<dbReference type="Pfam" id="PF14464">
    <property type="entry name" value="Prok-JAB"/>
    <property type="match status" value="1"/>
</dbReference>
<sequence length="160" mass="18491">MRDSYTYTSKDRLFEVTLHRQVCEMMRELCGKLHPKETGGILIGYYSEDQHTAIITKITGPPGDSKHGLAWFERGTEGLQNILDNAWEKEQVYYLGEWHYHPKDFPSPSSIDINQMELISKNPKYHCPEPILIIVNGDTNKTLCAYVFPSDKSYISLEEF</sequence>
<gene>
    <name evidence="7" type="ORF">ACFSBH_07500</name>
</gene>
<dbReference type="Gene3D" id="3.40.140.10">
    <property type="entry name" value="Cytidine Deaminase, domain 2"/>
    <property type="match status" value="1"/>
</dbReference>
<keyword evidence="4" id="KW-0862">Zinc</keyword>
<dbReference type="EMBL" id="JBHUDE010000036">
    <property type="protein sequence ID" value="MFD1607494.1"/>
    <property type="molecule type" value="Genomic_DNA"/>
</dbReference>
<keyword evidence="8" id="KW-1185">Reference proteome</keyword>
<proteinExistence type="predicted"/>
<keyword evidence="2" id="KW-0479">Metal-binding</keyword>
<dbReference type="Proteomes" id="UP001597221">
    <property type="component" value="Unassembled WGS sequence"/>
</dbReference>
<keyword evidence="5" id="KW-0482">Metalloprotease</keyword>
<keyword evidence="3" id="KW-0378">Hydrolase</keyword>
<evidence type="ECO:0000313" key="7">
    <source>
        <dbReference type="EMBL" id="MFD1607494.1"/>
    </source>
</evidence>
<reference evidence="8" key="1">
    <citation type="journal article" date="2019" name="Int. J. Syst. Evol. Microbiol.">
        <title>The Global Catalogue of Microorganisms (GCM) 10K type strain sequencing project: providing services to taxonomists for standard genome sequencing and annotation.</title>
        <authorList>
            <consortium name="The Broad Institute Genomics Platform"/>
            <consortium name="The Broad Institute Genome Sequencing Center for Infectious Disease"/>
            <person name="Wu L."/>
            <person name="Ma J."/>
        </authorList>
    </citation>
    <scope>NUCLEOTIDE SEQUENCE [LARGE SCALE GENOMIC DNA]</scope>
    <source>
        <strain evidence="8">CGMCC 1.12376</strain>
    </source>
</reference>
<evidence type="ECO:0000259" key="6">
    <source>
        <dbReference type="Pfam" id="PF14464"/>
    </source>
</evidence>
<dbReference type="RefSeq" id="WP_379596901.1">
    <property type="nucleotide sequence ID" value="NZ_JBHUDE010000036.1"/>
</dbReference>
<evidence type="ECO:0000256" key="5">
    <source>
        <dbReference type="ARBA" id="ARBA00023049"/>
    </source>
</evidence>